<dbReference type="PANTHER" id="PTHR24064">
    <property type="entry name" value="SOLUTE CARRIER FAMILY 22 MEMBER"/>
    <property type="match status" value="1"/>
</dbReference>
<evidence type="ECO:0000256" key="5">
    <source>
        <dbReference type="SAM" id="Phobius"/>
    </source>
</evidence>
<dbReference type="AlphaFoldDB" id="A0ABD1CES9"/>
<feature type="transmembrane region" description="Helical" evidence="5">
    <location>
        <begin position="383"/>
        <end position="404"/>
    </location>
</feature>
<feature type="transmembrane region" description="Helical" evidence="5">
    <location>
        <begin position="235"/>
        <end position="255"/>
    </location>
</feature>
<dbReference type="InterPro" id="IPR005829">
    <property type="entry name" value="Sugar_transporter_CS"/>
</dbReference>
<dbReference type="CDD" id="cd17317">
    <property type="entry name" value="MFS_SLC22"/>
    <property type="match status" value="1"/>
</dbReference>
<evidence type="ECO:0000256" key="4">
    <source>
        <dbReference type="ARBA" id="ARBA00023136"/>
    </source>
</evidence>
<feature type="transmembrane region" description="Helical" evidence="5">
    <location>
        <begin position="175"/>
        <end position="193"/>
    </location>
</feature>
<feature type="transmembrane region" description="Helical" evidence="5">
    <location>
        <begin position="205"/>
        <end position="223"/>
    </location>
</feature>
<dbReference type="InterPro" id="IPR005828">
    <property type="entry name" value="MFS_sugar_transport-like"/>
</dbReference>
<feature type="transmembrane region" description="Helical" evidence="5">
    <location>
        <begin position="436"/>
        <end position="459"/>
    </location>
</feature>
<feature type="transmembrane region" description="Helical" evidence="5">
    <location>
        <begin position="350"/>
        <end position="371"/>
    </location>
</feature>
<keyword evidence="2 5" id="KW-0812">Transmembrane</keyword>
<dbReference type="SUPFAM" id="SSF103473">
    <property type="entry name" value="MFS general substrate transporter"/>
    <property type="match status" value="1"/>
</dbReference>
<name>A0ABD1CES9_CULPP</name>
<evidence type="ECO:0000313" key="7">
    <source>
        <dbReference type="EMBL" id="KAL1374902.1"/>
    </source>
</evidence>
<evidence type="ECO:0000256" key="1">
    <source>
        <dbReference type="ARBA" id="ARBA00004141"/>
    </source>
</evidence>
<dbReference type="PROSITE" id="PS00216">
    <property type="entry name" value="SUGAR_TRANSPORT_1"/>
    <property type="match status" value="2"/>
</dbReference>
<feature type="transmembrane region" description="Helical" evidence="5">
    <location>
        <begin position="267"/>
        <end position="288"/>
    </location>
</feature>
<feature type="transmembrane region" description="Helical" evidence="5">
    <location>
        <begin position="496"/>
        <end position="517"/>
    </location>
</feature>
<dbReference type="Pfam" id="PF00083">
    <property type="entry name" value="Sugar_tr"/>
    <property type="match status" value="1"/>
</dbReference>
<evidence type="ECO:0000256" key="3">
    <source>
        <dbReference type="ARBA" id="ARBA00022989"/>
    </source>
</evidence>
<organism evidence="7 8">
    <name type="scientific">Culex pipiens pipiens</name>
    <name type="common">Northern house mosquito</name>
    <dbReference type="NCBI Taxonomy" id="38569"/>
    <lineage>
        <taxon>Eukaryota</taxon>
        <taxon>Metazoa</taxon>
        <taxon>Ecdysozoa</taxon>
        <taxon>Arthropoda</taxon>
        <taxon>Hexapoda</taxon>
        <taxon>Insecta</taxon>
        <taxon>Pterygota</taxon>
        <taxon>Neoptera</taxon>
        <taxon>Endopterygota</taxon>
        <taxon>Diptera</taxon>
        <taxon>Nematocera</taxon>
        <taxon>Culicoidea</taxon>
        <taxon>Culicidae</taxon>
        <taxon>Culicinae</taxon>
        <taxon>Culicini</taxon>
        <taxon>Culex</taxon>
        <taxon>Culex</taxon>
    </lineage>
</organism>
<comment type="caution">
    <text evidence="7">The sequence shown here is derived from an EMBL/GenBank/DDBJ whole genome shotgun (WGS) entry which is preliminary data.</text>
</comment>
<feature type="transmembrane region" description="Helical" evidence="5">
    <location>
        <begin position="411"/>
        <end position="430"/>
    </location>
</feature>
<dbReference type="EMBL" id="JBEHCU010012948">
    <property type="protein sequence ID" value="KAL1374902.1"/>
    <property type="molecule type" value="Genomic_DNA"/>
</dbReference>
<dbReference type="InterPro" id="IPR036259">
    <property type="entry name" value="MFS_trans_sf"/>
</dbReference>
<feature type="transmembrane region" description="Helical" evidence="5">
    <location>
        <begin position="28"/>
        <end position="47"/>
    </location>
</feature>
<keyword evidence="3 5" id="KW-1133">Transmembrane helix</keyword>
<dbReference type="PROSITE" id="PS50850">
    <property type="entry name" value="MFS"/>
    <property type="match status" value="1"/>
</dbReference>
<proteinExistence type="predicted"/>
<keyword evidence="4 5" id="KW-0472">Membrane</keyword>
<gene>
    <name evidence="7" type="ORF">pipiens_017826</name>
</gene>
<evidence type="ECO:0000256" key="2">
    <source>
        <dbReference type="ARBA" id="ARBA00022692"/>
    </source>
</evidence>
<dbReference type="Gene3D" id="1.20.1250.20">
    <property type="entry name" value="MFS general substrate transporter like domains"/>
    <property type="match status" value="1"/>
</dbReference>
<feature type="domain" description="Major facilitator superfamily (MFS) profile" evidence="6">
    <location>
        <begin position="102"/>
        <end position="524"/>
    </location>
</feature>
<dbReference type="Proteomes" id="UP001562425">
    <property type="component" value="Unassembled WGS sequence"/>
</dbReference>
<comment type="subcellular location">
    <subcellularLocation>
        <location evidence="1">Membrane</location>
        <topology evidence="1">Multi-pass membrane protein</topology>
    </subcellularLocation>
</comment>
<reference evidence="7 8" key="1">
    <citation type="submission" date="2024-05" db="EMBL/GenBank/DDBJ databases">
        <title>Culex pipiens pipiens assembly and annotation.</title>
        <authorList>
            <person name="Alout H."/>
            <person name="Durand T."/>
        </authorList>
    </citation>
    <scope>NUCLEOTIDE SEQUENCE [LARGE SCALE GENOMIC DNA]</scope>
    <source>
        <strain evidence="7">HA-2024</strain>
        <tissue evidence="7">Whole body</tissue>
    </source>
</reference>
<protein>
    <recommendedName>
        <fullName evidence="6">Major facilitator superfamily (MFS) profile domain-containing protein</fullName>
    </recommendedName>
</protein>
<sequence length="549" mass="61183">MTKSEDDINLDGVLEEVGRFGRFQMRQYALMILPIIFNALFTLSYVFTAGNLNYRCEIPGCDDAGQSTPYNPAWLNNTVPFKDGMPVQCERFAPISNESLERQYCDAAGSFNRSVTVECSDFIYEDEEVTIVRDFGITCPQNDWKLTLVGTINNIGQFIALPIGGYISDRFGRRLILLLSVAGSAIFGVIRAYSTSYEMFLSMEFLDPVIGSTMYTTAFILALELAGPRMRVTGGFIISCSFAFGEALLGLLAMFFRNWRTLLKVVYYPGIVSLPLLWMTAESVRWLISKGYREKAFNLLQKAAHMNGRSISAATLAKYCPATGTEGVSGESVEKSFFSALQHAFRNPGLVLRIVNCSFCWLTNVLVFYGLSLNSVTLAGDKYLNWILVCLIELPGYLMLLLILDRVGRKRTLCTSMVLCGLFCFLSEFVESGNNWTNLTLFLLSKLAITMSFSTLYIYTVEIFPTNLRQSLLSLCSMFGRIGSMIAPQTPLLAKLWSPLPMVVFGTMGIASGLAILQFPETLNTKLPNTVEQAMNIKTDDEANKDREA</sequence>
<keyword evidence="8" id="KW-1185">Reference proteome</keyword>
<evidence type="ECO:0000313" key="8">
    <source>
        <dbReference type="Proteomes" id="UP001562425"/>
    </source>
</evidence>
<accession>A0ABD1CES9</accession>
<dbReference type="InterPro" id="IPR020846">
    <property type="entry name" value="MFS_dom"/>
</dbReference>
<dbReference type="GO" id="GO:0016020">
    <property type="term" value="C:membrane"/>
    <property type="evidence" value="ECO:0007669"/>
    <property type="project" value="UniProtKB-SubCell"/>
</dbReference>
<evidence type="ECO:0000259" key="6">
    <source>
        <dbReference type="PROSITE" id="PS50850"/>
    </source>
</evidence>